<gene>
    <name evidence="3" type="ORF">KIW84_011312</name>
</gene>
<feature type="repeat" description="PPR" evidence="2">
    <location>
        <begin position="233"/>
        <end position="267"/>
    </location>
</feature>
<dbReference type="AlphaFoldDB" id="A0A9D5BAU3"/>
<proteinExistence type="predicted"/>
<organism evidence="3 4">
    <name type="scientific">Pisum sativum</name>
    <name type="common">Garden pea</name>
    <name type="synonym">Lathyrus oleraceus</name>
    <dbReference type="NCBI Taxonomy" id="3888"/>
    <lineage>
        <taxon>Eukaryota</taxon>
        <taxon>Viridiplantae</taxon>
        <taxon>Streptophyta</taxon>
        <taxon>Embryophyta</taxon>
        <taxon>Tracheophyta</taxon>
        <taxon>Spermatophyta</taxon>
        <taxon>Magnoliopsida</taxon>
        <taxon>eudicotyledons</taxon>
        <taxon>Gunneridae</taxon>
        <taxon>Pentapetalae</taxon>
        <taxon>rosids</taxon>
        <taxon>fabids</taxon>
        <taxon>Fabales</taxon>
        <taxon>Fabaceae</taxon>
        <taxon>Papilionoideae</taxon>
        <taxon>50 kb inversion clade</taxon>
        <taxon>NPAAA clade</taxon>
        <taxon>Hologalegina</taxon>
        <taxon>IRL clade</taxon>
        <taxon>Fabeae</taxon>
        <taxon>Lathyrus</taxon>
    </lineage>
</organism>
<dbReference type="Gramene" id="Psat1g051800.2">
    <property type="protein sequence ID" value="Psat1g051800.2.cds"/>
    <property type="gene ID" value="Psat1g051800"/>
</dbReference>
<dbReference type="Pfam" id="PF13041">
    <property type="entry name" value="PPR_2"/>
    <property type="match status" value="2"/>
</dbReference>
<feature type="repeat" description="PPR" evidence="2">
    <location>
        <begin position="431"/>
        <end position="466"/>
    </location>
</feature>
<comment type="caution">
    <text evidence="3">The sequence shown here is derived from an EMBL/GenBank/DDBJ whole genome shotgun (WGS) entry which is preliminary data.</text>
</comment>
<dbReference type="Proteomes" id="UP001058974">
    <property type="component" value="Chromosome 1"/>
</dbReference>
<dbReference type="Gramene" id="Psat01G0131200-T1">
    <property type="protein sequence ID" value="KAI5442192.1"/>
    <property type="gene ID" value="KIW84_011312"/>
</dbReference>
<dbReference type="GO" id="GO:0003723">
    <property type="term" value="F:RNA binding"/>
    <property type="evidence" value="ECO:0007669"/>
    <property type="project" value="InterPro"/>
</dbReference>
<dbReference type="SUPFAM" id="SSF52255">
    <property type="entry name" value="N5-CAIR mutase (phosphoribosylaminoimidazole carboxylase, PurE)"/>
    <property type="match status" value="1"/>
</dbReference>
<dbReference type="Gene3D" id="1.25.40.10">
    <property type="entry name" value="Tetratricopeptide repeat domain"/>
    <property type="match status" value="3"/>
</dbReference>
<dbReference type="GO" id="GO:0009451">
    <property type="term" value="P:RNA modification"/>
    <property type="evidence" value="ECO:0007669"/>
    <property type="project" value="InterPro"/>
</dbReference>
<dbReference type="Pfam" id="PF01535">
    <property type="entry name" value="PPR"/>
    <property type="match status" value="7"/>
</dbReference>
<name>A0A9D5BAU3_PEA</name>
<dbReference type="FunFam" id="1.25.40.10:FF:000427">
    <property type="entry name" value="Pentatricopeptide repeat-containing protein chloroplastic"/>
    <property type="match status" value="1"/>
</dbReference>
<dbReference type="Pfam" id="PF20431">
    <property type="entry name" value="E_motif"/>
    <property type="match status" value="1"/>
</dbReference>
<feature type="repeat" description="PPR" evidence="2">
    <location>
        <begin position="163"/>
        <end position="197"/>
    </location>
</feature>
<evidence type="ECO:0008006" key="5">
    <source>
        <dbReference type="Google" id="ProtNLM"/>
    </source>
</evidence>
<reference evidence="3 4" key="1">
    <citation type="journal article" date="2022" name="Nat. Genet.">
        <title>Improved pea reference genome and pan-genome highlight genomic features and evolutionary characteristics.</title>
        <authorList>
            <person name="Yang T."/>
            <person name="Liu R."/>
            <person name="Luo Y."/>
            <person name="Hu S."/>
            <person name="Wang D."/>
            <person name="Wang C."/>
            <person name="Pandey M.K."/>
            <person name="Ge S."/>
            <person name="Xu Q."/>
            <person name="Li N."/>
            <person name="Li G."/>
            <person name="Huang Y."/>
            <person name="Saxena R.K."/>
            <person name="Ji Y."/>
            <person name="Li M."/>
            <person name="Yan X."/>
            <person name="He Y."/>
            <person name="Liu Y."/>
            <person name="Wang X."/>
            <person name="Xiang C."/>
            <person name="Varshney R.K."/>
            <person name="Ding H."/>
            <person name="Gao S."/>
            <person name="Zong X."/>
        </authorList>
    </citation>
    <scope>NUCLEOTIDE SEQUENCE [LARGE SCALE GENOMIC DNA]</scope>
    <source>
        <strain evidence="3 4">cv. Zhongwan 6</strain>
    </source>
</reference>
<dbReference type="OrthoDB" id="185373at2759"/>
<evidence type="ECO:0000256" key="1">
    <source>
        <dbReference type="ARBA" id="ARBA00022737"/>
    </source>
</evidence>
<dbReference type="InterPro" id="IPR046848">
    <property type="entry name" value="E_motif"/>
</dbReference>
<dbReference type="InterPro" id="IPR002885">
    <property type="entry name" value="PPR_rpt"/>
</dbReference>
<feature type="repeat" description="PPR" evidence="2">
    <location>
        <begin position="295"/>
        <end position="329"/>
    </location>
</feature>
<evidence type="ECO:0000313" key="3">
    <source>
        <dbReference type="EMBL" id="KAI5442192.1"/>
    </source>
</evidence>
<evidence type="ECO:0000313" key="4">
    <source>
        <dbReference type="Proteomes" id="UP001058974"/>
    </source>
</evidence>
<keyword evidence="4" id="KW-1185">Reference proteome</keyword>
<dbReference type="PROSITE" id="PS51375">
    <property type="entry name" value="PPR"/>
    <property type="match status" value="6"/>
</dbReference>
<dbReference type="NCBIfam" id="TIGR00756">
    <property type="entry name" value="PPR"/>
    <property type="match status" value="6"/>
</dbReference>
<dbReference type="EMBL" id="JAMSHJ010000001">
    <property type="protein sequence ID" value="KAI5442192.1"/>
    <property type="molecule type" value="Genomic_DNA"/>
</dbReference>
<accession>A0A9D5BAU3</accession>
<sequence length="658" mass="73789">MKGTCISLLKTCKSLRQLKQIHSLIFSNGLQQDRDTLNKLMAVSIQHFHYALSIFNHTQHPSLFTYNLFIKAFFKRGSFTTSLSLFYQLRQHGLWPDNYTYPYVLKAIGCTGDAAQGEKLHAFVIKTGLDFDAYVCNSLMEMYAQLGRLPCLRQLFEEMPHRDNVSWNIMISGSVRCMRFQEAVEVFQRMRMESNEKPSEATVVSTLTACAALRNVEVGKEIHSYIEKELDFTIIMGNALLDMYCKCGYVRVAREVFDGMAEKNVNCWTSMVTGYVNCGQLDQARDLFDKSPTRDVVLWTAMINGYVQFKCFDEAIALFGEMQVRGVKPDKFIVVALLTCCAQLGTLEHGRWIHDYVLENQIMVDAVVGTSLIEMYAKCGCIEKSLEVFNGLKEKDTASWTSIICGLAMNGKTNKALELFEEMKTFGAKPDDVTFIVLLNACSHAGLVEEGRKLFHSMSCIYGIEPNLEHYGCFIDLLGRAGQLHEAEELIRKLPDQKNEIIAAIYGSLLSACRTYGNIDMGERLATTLAKVKSTDSSLHSLLASIYASADRWEDASKTRSQMKDLHIKKVPGCSAIEVDGTGNRGGVEDLSHFQIKIGLPTRDSCSTCGDHNGLSDLPDMKSSTEIMEVFGVHHEVRIVSAYRTPETMFSYALPAHA</sequence>
<dbReference type="InterPro" id="IPR046960">
    <property type="entry name" value="PPR_At4g14850-like_plant"/>
</dbReference>
<dbReference type="PANTHER" id="PTHR47926">
    <property type="entry name" value="PENTATRICOPEPTIDE REPEAT-CONTAINING PROTEIN"/>
    <property type="match status" value="1"/>
</dbReference>
<dbReference type="FunFam" id="1.25.40.10:FF:000348">
    <property type="entry name" value="Pentatricopeptide repeat-containing protein chloroplastic"/>
    <property type="match status" value="1"/>
</dbReference>
<dbReference type="FunFam" id="1.25.40.10:FF:002577">
    <property type="entry name" value="Pentatricopeptide repeat-containing protein isoform A"/>
    <property type="match status" value="1"/>
</dbReference>
<dbReference type="PANTHER" id="PTHR47926:SF489">
    <property type="entry name" value="PENTATRICOPEPTIDE REPEAT-CONTAINING PROTEIN"/>
    <property type="match status" value="1"/>
</dbReference>
<dbReference type="Gramene" id="Psat1g051800.1">
    <property type="protein sequence ID" value="Psat1g051800.1.cds"/>
    <property type="gene ID" value="Psat1g051800"/>
</dbReference>
<keyword evidence="1" id="KW-0677">Repeat</keyword>
<evidence type="ECO:0000256" key="2">
    <source>
        <dbReference type="PROSITE-ProRule" id="PRU00708"/>
    </source>
</evidence>
<feature type="repeat" description="PPR" evidence="2">
    <location>
        <begin position="62"/>
        <end position="96"/>
    </location>
</feature>
<protein>
    <recommendedName>
        <fullName evidence="5">Pentatricopeptide repeat-containing protein</fullName>
    </recommendedName>
</protein>
<dbReference type="InterPro" id="IPR011990">
    <property type="entry name" value="TPR-like_helical_dom_sf"/>
</dbReference>
<feature type="repeat" description="PPR" evidence="2">
    <location>
        <begin position="396"/>
        <end position="430"/>
    </location>
</feature>